<dbReference type="STRING" id="41427.A0A182J3D9"/>
<keyword evidence="5" id="KW-0130">Cell adhesion</keyword>
<dbReference type="PROSITE" id="PS50835">
    <property type="entry name" value="IG_LIKE"/>
    <property type="match status" value="5"/>
</dbReference>
<evidence type="ECO:0000256" key="7">
    <source>
        <dbReference type="ARBA" id="ARBA00023136"/>
    </source>
</evidence>
<dbReference type="GO" id="GO:0007411">
    <property type="term" value="P:axon guidance"/>
    <property type="evidence" value="ECO:0007669"/>
    <property type="project" value="TreeGrafter"/>
</dbReference>
<keyword evidence="3" id="KW-0732">Signal</keyword>
<comment type="subcellular location">
    <subcellularLocation>
        <location evidence="1">Membrane</location>
        <topology evidence="1">Single-pass membrane protein</topology>
    </subcellularLocation>
</comment>
<dbReference type="CDD" id="cd20958">
    <property type="entry name" value="IgI_5_Dscam"/>
    <property type="match status" value="1"/>
</dbReference>
<dbReference type="GO" id="GO:0030424">
    <property type="term" value="C:axon"/>
    <property type="evidence" value="ECO:0007669"/>
    <property type="project" value="TreeGrafter"/>
</dbReference>
<dbReference type="PANTHER" id="PTHR10075">
    <property type="entry name" value="BASIGIN RELATED"/>
    <property type="match status" value="1"/>
</dbReference>
<dbReference type="SMART" id="SM00408">
    <property type="entry name" value="IGc2"/>
    <property type="match status" value="5"/>
</dbReference>
<dbReference type="CDD" id="cd20956">
    <property type="entry name" value="IgI_4_Dscam"/>
    <property type="match status" value="1"/>
</dbReference>
<feature type="domain" description="Ig-like" evidence="10">
    <location>
        <begin position="270"/>
        <end position="363"/>
    </location>
</feature>
<feature type="domain" description="Ig-like" evidence="10">
    <location>
        <begin position="459"/>
        <end position="552"/>
    </location>
</feature>
<dbReference type="InterPro" id="IPR036179">
    <property type="entry name" value="Ig-like_dom_sf"/>
</dbReference>
<protein>
    <recommendedName>
        <fullName evidence="10">Ig-like domain-containing protein</fullName>
    </recommendedName>
</protein>
<dbReference type="CDD" id="cd20959">
    <property type="entry name" value="IgI_6_Dscam"/>
    <property type="match status" value="1"/>
</dbReference>
<dbReference type="AlphaFoldDB" id="A0A182J3D9"/>
<dbReference type="GO" id="GO:0007156">
    <property type="term" value="P:homophilic cell adhesion via plasma membrane adhesion molecules"/>
    <property type="evidence" value="ECO:0007669"/>
    <property type="project" value="TreeGrafter"/>
</dbReference>
<dbReference type="FunFam" id="2.60.40.10:FF:000017">
    <property type="entry name" value="Down syndrome cell adhesion molecule b"/>
    <property type="match status" value="1"/>
</dbReference>
<dbReference type="InterPro" id="IPR007110">
    <property type="entry name" value="Ig-like_dom"/>
</dbReference>
<keyword evidence="7" id="KW-0472">Membrane</keyword>
<dbReference type="FunFam" id="2.60.40.10:FF:000333">
    <property type="entry name" value="Down syndrome cell adhesion molecule"/>
    <property type="match status" value="2"/>
</dbReference>
<keyword evidence="4" id="KW-0677">Repeat</keyword>
<dbReference type="SUPFAM" id="SSF48726">
    <property type="entry name" value="Immunoglobulin"/>
    <property type="match status" value="5"/>
</dbReference>
<evidence type="ECO:0000256" key="3">
    <source>
        <dbReference type="ARBA" id="ARBA00022729"/>
    </source>
</evidence>
<dbReference type="InterPro" id="IPR003598">
    <property type="entry name" value="Ig_sub2"/>
</dbReference>
<evidence type="ECO:0000256" key="9">
    <source>
        <dbReference type="ARBA" id="ARBA00023319"/>
    </source>
</evidence>
<dbReference type="VEuPathDB" id="VectorBase:AATE010600"/>
<dbReference type="InterPro" id="IPR013098">
    <property type="entry name" value="Ig_I-set"/>
</dbReference>
<dbReference type="InterPro" id="IPR013783">
    <property type="entry name" value="Ig-like_fold"/>
</dbReference>
<dbReference type="Pfam" id="PF07679">
    <property type="entry name" value="I-set"/>
    <property type="match status" value="2"/>
</dbReference>
<dbReference type="PANTHER" id="PTHR10075:SF14">
    <property type="entry name" value="CELL ADHESION MOLECULE DSCAM2-RELATED"/>
    <property type="match status" value="1"/>
</dbReference>
<dbReference type="FunFam" id="2.60.40.10:FF:001035">
    <property type="entry name" value="Down syndrome cell adhesion molecule-like protein Dscam2"/>
    <property type="match status" value="1"/>
</dbReference>
<dbReference type="SMART" id="SM00409">
    <property type="entry name" value="IG"/>
    <property type="match status" value="6"/>
</dbReference>
<keyword evidence="6" id="KW-1133">Transmembrane helix</keyword>
<name>A0A182J3D9_ANOAO</name>
<dbReference type="FunFam" id="2.60.40.10:FF:000230">
    <property type="entry name" value="Down syndrome cell adhesion molecule, isoform D"/>
    <property type="match status" value="1"/>
</dbReference>
<dbReference type="InterPro" id="IPR003599">
    <property type="entry name" value="Ig_sub"/>
</dbReference>
<feature type="domain" description="Ig-like" evidence="10">
    <location>
        <begin position="368"/>
        <end position="454"/>
    </location>
</feature>
<organism evidence="11">
    <name type="scientific">Anopheles atroparvus</name>
    <name type="common">European mosquito</name>
    <dbReference type="NCBI Taxonomy" id="41427"/>
    <lineage>
        <taxon>Eukaryota</taxon>
        <taxon>Metazoa</taxon>
        <taxon>Ecdysozoa</taxon>
        <taxon>Arthropoda</taxon>
        <taxon>Hexapoda</taxon>
        <taxon>Insecta</taxon>
        <taxon>Pterygota</taxon>
        <taxon>Neoptera</taxon>
        <taxon>Endopterygota</taxon>
        <taxon>Diptera</taxon>
        <taxon>Nematocera</taxon>
        <taxon>Culicoidea</taxon>
        <taxon>Culicidae</taxon>
        <taxon>Anophelinae</taxon>
        <taxon>Anopheles</taxon>
    </lineage>
</organism>
<evidence type="ECO:0000259" key="10">
    <source>
        <dbReference type="PROSITE" id="PS50835"/>
    </source>
</evidence>
<evidence type="ECO:0000256" key="6">
    <source>
        <dbReference type="ARBA" id="ARBA00022989"/>
    </source>
</evidence>
<keyword evidence="2" id="KW-0812">Transmembrane</keyword>
<evidence type="ECO:0000256" key="8">
    <source>
        <dbReference type="ARBA" id="ARBA00023157"/>
    </source>
</evidence>
<proteinExistence type="predicted"/>
<evidence type="ECO:0000256" key="5">
    <source>
        <dbReference type="ARBA" id="ARBA00022889"/>
    </source>
</evidence>
<accession>A0A182J3D9</accession>
<feature type="domain" description="Ig-like" evidence="10">
    <location>
        <begin position="555"/>
        <end position="646"/>
    </location>
</feature>
<reference evidence="11" key="1">
    <citation type="submission" date="2022-08" db="UniProtKB">
        <authorList>
            <consortium name="EnsemblMetazoa"/>
        </authorList>
    </citation>
    <scope>IDENTIFICATION</scope>
    <source>
        <strain evidence="11">EBRO</strain>
    </source>
</reference>
<keyword evidence="8" id="KW-1015">Disulfide bond</keyword>
<evidence type="ECO:0000256" key="2">
    <source>
        <dbReference type="ARBA" id="ARBA00022692"/>
    </source>
</evidence>
<evidence type="ECO:0000256" key="4">
    <source>
        <dbReference type="ARBA" id="ARBA00022737"/>
    </source>
</evidence>
<dbReference type="Gene3D" id="2.60.40.10">
    <property type="entry name" value="Immunoglobulins"/>
    <property type="match status" value="6"/>
</dbReference>
<evidence type="ECO:0000313" key="11">
    <source>
        <dbReference type="EnsemblMetazoa" id="AATE010600-PA.1"/>
    </source>
</evidence>
<feature type="domain" description="Ig-like" evidence="10">
    <location>
        <begin position="67"/>
        <end position="156"/>
    </location>
</feature>
<dbReference type="GO" id="GO:0070593">
    <property type="term" value="P:dendrite self-avoidance"/>
    <property type="evidence" value="ECO:0007669"/>
    <property type="project" value="TreeGrafter"/>
</dbReference>
<dbReference type="GO" id="GO:0005886">
    <property type="term" value="C:plasma membrane"/>
    <property type="evidence" value="ECO:0007669"/>
    <property type="project" value="TreeGrafter"/>
</dbReference>
<dbReference type="EnsemblMetazoa" id="AATE010600-RA">
    <property type="protein sequence ID" value="AATE010600-PA.1"/>
    <property type="gene ID" value="AATE010600"/>
</dbReference>
<keyword evidence="9" id="KW-0393">Immunoglobulin domain</keyword>
<dbReference type="GO" id="GO:0098632">
    <property type="term" value="F:cell-cell adhesion mediator activity"/>
    <property type="evidence" value="ECO:0007669"/>
    <property type="project" value="TreeGrafter"/>
</dbReference>
<evidence type="ECO:0000256" key="1">
    <source>
        <dbReference type="ARBA" id="ARBA00004167"/>
    </source>
</evidence>
<dbReference type="Pfam" id="PF13927">
    <property type="entry name" value="Ig_3"/>
    <property type="match status" value="2"/>
</dbReference>
<sequence>MPAYCEGQFALLGQLPLASNPDQDAVFASIAHAAEINVYGPSEKLDETPEKGSHQLSAAFDSHLRGPSFVMEPPSRLEFSNSSGGWLDCSASGSPQPSIDWLSVDGTSVGDVGGVRRVLRNGTLVLLPFPAAAYRQDIHSTIYRCVASNTVGRVISRDVQVRAVVAQAYKVDVEVLAASRGCTAILRCVVPNFVKELVRVVSWVQEPAFYIYPSLQGDGKYHLLPTGELLIHNLEYNDRYPSYRCRTMHKLTRQVVTSNSAKIRMNDAPPSLVYSFIEQTLQPGPAVSLKCSAQGNPTPQISWTLDGFPLPTNGRFMIGQYVTVHGDVISHVNISHVMVEDGGEYSCAAENRAGRTSHSARLNIYGLPYIRLIPKVTAVAGHTLYLKCPVAGYPIEEIHWERGGRELPEDMRQKVQSDGTLEIKEVQKALDSGVYTCWARNKQGHSARRSGEVAVIVPPKLNPFHSSILSLNVGDRASITCSVIKGDIPLTIAWRKDGRPIDPTQRMSVTQVDQYNAILLIENLSADHTGNYSCVVRNTAAETEGHQSLLVNVPPNIEPFAFQDGLAEGMRTRTVCGVSKGDPPLTLKWLKDGDPLLSTLLGANVSTLDQYSSLLNIPSLSAAHSGDYTCVASNPAAEVKFTASLQVKGKVNCLLYY</sequence>